<dbReference type="Gene3D" id="3.30.70.100">
    <property type="match status" value="2"/>
</dbReference>
<feature type="domain" description="HMA" evidence="13">
    <location>
        <begin position="111"/>
        <end position="177"/>
    </location>
</feature>
<keyword evidence="11" id="KW-1133">Transmembrane helix</keyword>
<evidence type="ECO:0000256" key="4">
    <source>
        <dbReference type="ARBA" id="ARBA00022692"/>
    </source>
</evidence>
<evidence type="ECO:0000256" key="11">
    <source>
        <dbReference type="ARBA" id="ARBA00022989"/>
    </source>
</evidence>
<dbReference type="PANTHER" id="PTHR43520">
    <property type="entry name" value="ATP7, ISOFORM B"/>
    <property type="match status" value="1"/>
</dbReference>
<dbReference type="Proteomes" id="UP000291116">
    <property type="component" value="Unassembled WGS sequence"/>
</dbReference>
<dbReference type="GO" id="GO:0005524">
    <property type="term" value="F:ATP binding"/>
    <property type="evidence" value="ECO:0007669"/>
    <property type="project" value="UniProtKB-KW"/>
</dbReference>
<dbReference type="EC" id="7.2.2.8" evidence="2"/>
<organism evidence="14 15">
    <name type="scientific">Pseudo-nitzschia multistriata</name>
    <dbReference type="NCBI Taxonomy" id="183589"/>
    <lineage>
        <taxon>Eukaryota</taxon>
        <taxon>Sar</taxon>
        <taxon>Stramenopiles</taxon>
        <taxon>Ochrophyta</taxon>
        <taxon>Bacillariophyta</taxon>
        <taxon>Bacillariophyceae</taxon>
        <taxon>Bacillariophycidae</taxon>
        <taxon>Bacillariales</taxon>
        <taxon>Bacillariaceae</taxon>
        <taxon>Pseudo-nitzschia</taxon>
    </lineage>
</organism>
<dbReference type="FunFam" id="3.30.70.100:FF:000001">
    <property type="entry name" value="ATPase copper transporting beta"/>
    <property type="match status" value="2"/>
</dbReference>
<dbReference type="NCBIfam" id="TIGR00003">
    <property type="entry name" value="copper ion binding protein"/>
    <property type="match status" value="2"/>
</dbReference>
<protein>
    <recommendedName>
        <fullName evidence="2">P-type Cu(+) transporter</fullName>
        <ecNumber evidence="2">7.2.2.8</ecNumber>
    </recommendedName>
</protein>
<evidence type="ECO:0000256" key="12">
    <source>
        <dbReference type="ARBA" id="ARBA00023136"/>
    </source>
</evidence>
<proteinExistence type="predicted"/>
<evidence type="ECO:0000259" key="13">
    <source>
        <dbReference type="PROSITE" id="PS50846"/>
    </source>
</evidence>
<dbReference type="InterPro" id="IPR059000">
    <property type="entry name" value="ATPase_P-type_domA"/>
</dbReference>
<keyword evidence="8" id="KW-0067">ATP-binding</keyword>
<keyword evidence="6" id="KW-0547">Nucleotide-binding</keyword>
<sequence length="430" mass="46502">MSEVNNYNGQISYNTFGNDNGVLGVEKEETEISIRGMTCSMCTRSVEAIISDMDGVFSVNVSLAFNSAHIEYDPSKITRDDLVDAIEGIGYEVIQQPPSAKINTPLQSTRMIVEFIVSDMTCSMCTKAVTKALEMVPGVEDAVVSLSTNQARVEFDSSKSTIDDLAEAIEDVGYGVLEKLIVRCAGDDNESKPLSRGAGNNTVNSPDRIDRMLEQQEEEVANRKRAFLCYYGLRQGVMGMDVLVAVGTTASYGYALWATLTGGMEFHFFETSAVLICFVLLGKWMQTLAVRRTSQALTHLLKLQPKTAIKVIISTTNGDKKWNPLNNDPYNEEVVPITSIQTGDLVKILKGSSIPADGIIKFGEMTVDESMITGESIPVLKTPGAVVLGGTICAEAGQEAGASFLEVTGVGSNTALSQILKLVQDAQNRQ</sequence>
<dbReference type="InterPro" id="IPR001802">
    <property type="entry name" value="MerP/CopZ"/>
</dbReference>
<dbReference type="InterPro" id="IPR006121">
    <property type="entry name" value="HMA_dom"/>
</dbReference>
<dbReference type="PANTHER" id="PTHR43520:SF8">
    <property type="entry name" value="P-TYPE CU(+) TRANSPORTER"/>
    <property type="match status" value="1"/>
</dbReference>
<evidence type="ECO:0000256" key="2">
    <source>
        <dbReference type="ARBA" id="ARBA00012517"/>
    </source>
</evidence>
<dbReference type="GO" id="GO:0055070">
    <property type="term" value="P:copper ion homeostasis"/>
    <property type="evidence" value="ECO:0007669"/>
    <property type="project" value="TreeGrafter"/>
</dbReference>
<keyword evidence="10" id="KW-1278">Translocase</keyword>
<evidence type="ECO:0000256" key="5">
    <source>
        <dbReference type="ARBA" id="ARBA00022723"/>
    </source>
</evidence>
<dbReference type="InterPro" id="IPR008250">
    <property type="entry name" value="ATPase_P-typ_transduc_dom_A_sf"/>
</dbReference>
<dbReference type="Gene3D" id="2.70.150.10">
    <property type="entry name" value="Calcium-transporting ATPase, cytoplasmic transduction domain A"/>
    <property type="match status" value="1"/>
</dbReference>
<evidence type="ECO:0000256" key="7">
    <source>
        <dbReference type="ARBA" id="ARBA00022796"/>
    </source>
</evidence>
<dbReference type="PRINTS" id="PR00946">
    <property type="entry name" value="HGSCAVENGER"/>
</dbReference>
<evidence type="ECO:0000256" key="9">
    <source>
        <dbReference type="ARBA" id="ARBA00022842"/>
    </source>
</evidence>
<dbReference type="Pfam" id="PF00403">
    <property type="entry name" value="HMA"/>
    <property type="match status" value="2"/>
</dbReference>
<reference evidence="14 15" key="1">
    <citation type="submission" date="2019-01" db="EMBL/GenBank/DDBJ databases">
        <authorList>
            <person name="Ferrante I. M."/>
        </authorList>
    </citation>
    <scope>NUCLEOTIDE SEQUENCE [LARGE SCALE GENOMIC DNA]</scope>
    <source>
        <strain evidence="14 15">B856</strain>
    </source>
</reference>
<keyword evidence="15" id="KW-1185">Reference proteome</keyword>
<dbReference type="FunFam" id="2.70.150.10:FF:000002">
    <property type="entry name" value="Copper-transporting ATPase 1, putative"/>
    <property type="match status" value="1"/>
</dbReference>
<keyword evidence="12" id="KW-0472">Membrane</keyword>
<dbReference type="PROSITE" id="PS50846">
    <property type="entry name" value="HMA_2"/>
    <property type="match status" value="2"/>
</dbReference>
<keyword evidence="7" id="KW-0187">Copper transport</keyword>
<evidence type="ECO:0000256" key="10">
    <source>
        <dbReference type="ARBA" id="ARBA00022967"/>
    </source>
</evidence>
<evidence type="ECO:0000256" key="3">
    <source>
        <dbReference type="ARBA" id="ARBA00022448"/>
    </source>
</evidence>
<dbReference type="InterPro" id="IPR006122">
    <property type="entry name" value="HMA_Cu_ion-bd"/>
</dbReference>
<dbReference type="OrthoDB" id="432719at2759"/>
<dbReference type="GO" id="GO:0016020">
    <property type="term" value="C:membrane"/>
    <property type="evidence" value="ECO:0007669"/>
    <property type="project" value="UniProtKB-SubCell"/>
</dbReference>
<dbReference type="CDD" id="cd00371">
    <property type="entry name" value="HMA"/>
    <property type="match status" value="2"/>
</dbReference>
<evidence type="ECO:0000256" key="1">
    <source>
        <dbReference type="ARBA" id="ARBA00004127"/>
    </source>
</evidence>
<feature type="domain" description="HMA" evidence="13">
    <location>
        <begin position="28"/>
        <end position="94"/>
    </location>
</feature>
<keyword evidence="4" id="KW-0812">Transmembrane</keyword>
<dbReference type="GO" id="GO:0043682">
    <property type="term" value="F:P-type divalent copper transporter activity"/>
    <property type="evidence" value="ECO:0007669"/>
    <property type="project" value="TreeGrafter"/>
</dbReference>
<evidence type="ECO:0000313" key="15">
    <source>
        <dbReference type="Proteomes" id="UP000291116"/>
    </source>
</evidence>
<keyword evidence="7" id="KW-0186">Copper</keyword>
<dbReference type="InterPro" id="IPR036163">
    <property type="entry name" value="HMA_dom_sf"/>
</dbReference>
<dbReference type="SUPFAM" id="SSF81653">
    <property type="entry name" value="Calcium ATPase, transduction domain A"/>
    <property type="match status" value="1"/>
</dbReference>
<dbReference type="SUPFAM" id="SSF55008">
    <property type="entry name" value="HMA, heavy metal-associated domain"/>
    <property type="match status" value="2"/>
</dbReference>
<dbReference type="Pfam" id="PF00122">
    <property type="entry name" value="E1-E2_ATPase"/>
    <property type="match status" value="1"/>
</dbReference>
<gene>
    <name evidence="14" type="ORF">PSNMU_V1.4_AUG-EV-PASAV3_0059320</name>
</gene>
<comment type="subcellular location">
    <subcellularLocation>
        <location evidence="1">Endomembrane system</location>
        <topology evidence="1">Multi-pass membrane protein</topology>
    </subcellularLocation>
</comment>
<keyword evidence="3" id="KW-0813">Transport</keyword>
<accession>A0A448ZAQ1</accession>
<evidence type="ECO:0000256" key="6">
    <source>
        <dbReference type="ARBA" id="ARBA00022741"/>
    </source>
</evidence>
<dbReference type="GO" id="GO:0005507">
    <property type="term" value="F:copper ion binding"/>
    <property type="evidence" value="ECO:0007669"/>
    <property type="project" value="InterPro"/>
</dbReference>
<evidence type="ECO:0000256" key="8">
    <source>
        <dbReference type="ARBA" id="ARBA00022840"/>
    </source>
</evidence>
<dbReference type="EMBL" id="CAACVS010000203">
    <property type="protein sequence ID" value="VEU39086.1"/>
    <property type="molecule type" value="Genomic_DNA"/>
</dbReference>
<evidence type="ECO:0000313" key="14">
    <source>
        <dbReference type="EMBL" id="VEU39086.1"/>
    </source>
</evidence>
<dbReference type="GO" id="GO:0140581">
    <property type="term" value="F:P-type monovalent copper transporter activity"/>
    <property type="evidence" value="ECO:0007669"/>
    <property type="project" value="UniProtKB-EC"/>
</dbReference>
<dbReference type="AlphaFoldDB" id="A0A448ZAQ1"/>
<keyword evidence="7" id="KW-0406">Ion transport</keyword>
<keyword evidence="9" id="KW-0460">Magnesium</keyword>
<keyword evidence="5" id="KW-0479">Metal-binding</keyword>
<name>A0A448ZAQ1_9STRA</name>